<reference evidence="1" key="1">
    <citation type="journal article" date="2021" name="Front. Microbiol.">
        <title>Comprehensive Comparative Genomics and Phenotyping of Methylobacterium Species.</title>
        <authorList>
            <person name="Alessa O."/>
            <person name="Ogura Y."/>
            <person name="Fujitani Y."/>
            <person name="Takami H."/>
            <person name="Hayashi T."/>
            <person name="Sahin N."/>
            <person name="Tani A."/>
        </authorList>
    </citation>
    <scope>NUCLEOTIDE SEQUENCE</scope>
    <source>
        <strain evidence="1">DSM 19015</strain>
    </source>
</reference>
<protein>
    <submittedName>
        <fullName evidence="1">Uncharacterized protein</fullName>
    </submittedName>
</protein>
<evidence type="ECO:0000313" key="2">
    <source>
        <dbReference type="Proteomes" id="UP001055125"/>
    </source>
</evidence>
<proteinExistence type="predicted"/>
<comment type="caution">
    <text evidence="1">The sequence shown here is derived from an EMBL/GenBank/DDBJ whole genome shotgun (WGS) entry which is preliminary data.</text>
</comment>
<dbReference type="EMBL" id="BPQP01000089">
    <property type="protein sequence ID" value="GJD97440.1"/>
    <property type="molecule type" value="Genomic_DNA"/>
</dbReference>
<keyword evidence="2" id="KW-1185">Reference proteome</keyword>
<dbReference type="RefSeq" id="WP_238246501.1">
    <property type="nucleotide sequence ID" value="NZ_BPQP01000089.1"/>
</dbReference>
<gene>
    <name evidence="1" type="ORF">OCOJLMKI_4671</name>
</gene>
<dbReference type="Proteomes" id="UP001055125">
    <property type="component" value="Unassembled WGS sequence"/>
</dbReference>
<sequence>MGQHQDTDLVAVPRALLTDVIATLCGPDGNPRIVHDLRRHFALRTPSGPTLEAVELAAMERAIERMGWPEIEAYHAELRRGQDHREDAGGFVMRAIRRLFGMPAPRPTVETYQAAARAMIRKAA</sequence>
<reference evidence="1" key="2">
    <citation type="submission" date="2021-08" db="EMBL/GenBank/DDBJ databases">
        <authorList>
            <person name="Tani A."/>
            <person name="Ola A."/>
            <person name="Ogura Y."/>
            <person name="Katsura K."/>
            <person name="Hayashi T."/>
        </authorList>
    </citation>
    <scope>NUCLEOTIDE SEQUENCE</scope>
    <source>
        <strain evidence="1">DSM 19015</strain>
    </source>
</reference>
<organism evidence="1 2">
    <name type="scientific">Methylobacterium iners</name>
    <dbReference type="NCBI Taxonomy" id="418707"/>
    <lineage>
        <taxon>Bacteria</taxon>
        <taxon>Pseudomonadati</taxon>
        <taxon>Pseudomonadota</taxon>
        <taxon>Alphaproteobacteria</taxon>
        <taxon>Hyphomicrobiales</taxon>
        <taxon>Methylobacteriaceae</taxon>
        <taxon>Methylobacterium</taxon>
    </lineage>
</organism>
<accession>A0ABQ4S6Y6</accession>
<evidence type="ECO:0000313" key="1">
    <source>
        <dbReference type="EMBL" id="GJD97440.1"/>
    </source>
</evidence>
<name>A0ABQ4S6Y6_9HYPH</name>